<protein>
    <submittedName>
        <fullName evidence="2">Uncharacterized protein</fullName>
    </submittedName>
</protein>
<dbReference type="OrthoDB" id="2628441at2"/>
<keyword evidence="3" id="KW-1185">Reference proteome</keyword>
<feature type="transmembrane region" description="Helical" evidence="1">
    <location>
        <begin position="6"/>
        <end position="24"/>
    </location>
</feature>
<reference evidence="2 3" key="1">
    <citation type="submission" date="2017-06" db="EMBL/GenBank/DDBJ databases">
        <title>Complete genome sequence of Paenibacillus donghaensis KCTC 13049T isolated from East Sea sediment, South Korea.</title>
        <authorList>
            <person name="Jung B.K."/>
            <person name="Hong S.-J."/>
            <person name="Shin J.-H."/>
        </authorList>
    </citation>
    <scope>NUCLEOTIDE SEQUENCE [LARGE SCALE GENOMIC DNA]</scope>
    <source>
        <strain evidence="2 3">KCTC 13049</strain>
    </source>
</reference>
<proteinExistence type="predicted"/>
<dbReference type="RefSeq" id="WP_087914976.1">
    <property type="nucleotide sequence ID" value="NZ_CP021780.1"/>
</dbReference>
<sequence>MGVIDIILLSLYIIAILTAVYILFKHRSYFHERFQKGVVSVFMLAMLFFLAAYTFKMIIVLLIRAAAIFGFATPELSTWLLQGWTIAQIGTTGGLAALAWLTWTGRYDQFVTLRRLDKKIEEDIDDADA</sequence>
<evidence type="ECO:0000313" key="2">
    <source>
        <dbReference type="EMBL" id="ASA20961.1"/>
    </source>
</evidence>
<name>A0A2Z2KLT5_9BACL</name>
<accession>A0A2Z2KLT5</accession>
<dbReference type="AlphaFoldDB" id="A0A2Z2KLT5"/>
<feature type="transmembrane region" description="Helical" evidence="1">
    <location>
        <begin position="44"/>
        <end position="72"/>
    </location>
</feature>
<evidence type="ECO:0000256" key="1">
    <source>
        <dbReference type="SAM" id="Phobius"/>
    </source>
</evidence>
<organism evidence="2 3">
    <name type="scientific">Paenibacillus donghaensis</name>
    <dbReference type="NCBI Taxonomy" id="414771"/>
    <lineage>
        <taxon>Bacteria</taxon>
        <taxon>Bacillati</taxon>
        <taxon>Bacillota</taxon>
        <taxon>Bacilli</taxon>
        <taxon>Bacillales</taxon>
        <taxon>Paenibacillaceae</taxon>
        <taxon>Paenibacillus</taxon>
    </lineage>
</organism>
<dbReference type="EMBL" id="CP021780">
    <property type="protein sequence ID" value="ASA20961.1"/>
    <property type="molecule type" value="Genomic_DNA"/>
</dbReference>
<evidence type="ECO:0000313" key="3">
    <source>
        <dbReference type="Proteomes" id="UP000249890"/>
    </source>
</evidence>
<feature type="transmembrane region" description="Helical" evidence="1">
    <location>
        <begin position="84"/>
        <end position="105"/>
    </location>
</feature>
<dbReference type="KEGG" id="pdh:B9T62_09285"/>
<keyword evidence="1" id="KW-0472">Membrane</keyword>
<gene>
    <name evidence="2" type="ORF">B9T62_09285</name>
</gene>
<dbReference type="Proteomes" id="UP000249890">
    <property type="component" value="Chromosome"/>
</dbReference>
<keyword evidence="1" id="KW-1133">Transmembrane helix</keyword>
<keyword evidence="1" id="KW-0812">Transmembrane</keyword>